<protein>
    <submittedName>
        <fullName evidence="1">Uncharacterized protein</fullName>
    </submittedName>
</protein>
<evidence type="ECO:0000313" key="2">
    <source>
        <dbReference type="Proteomes" id="UP000188354"/>
    </source>
</evidence>
<organism evidence="1 2">
    <name type="scientific">Lupinus angustifolius</name>
    <name type="common">Narrow-leaved blue lupine</name>
    <dbReference type="NCBI Taxonomy" id="3871"/>
    <lineage>
        <taxon>Eukaryota</taxon>
        <taxon>Viridiplantae</taxon>
        <taxon>Streptophyta</taxon>
        <taxon>Embryophyta</taxon>
        <taxon>Tracheophyta</taxon>
        <taxon>Spermatophyta</taxon>
        <taxon>Magnoliopsida</taxon>
        <taxon>eudicotyledons</taxon>
        <taxon>Gunneridae</taxon>
        <taxon>Pentapetalae</taxon>
        <taxon>rosids</taxon>
        <taxon>fabids</taxon>
        <taxon>Fabales</taxon>
        <taxon>Fabaceae</taxon>
        <taxon>Papilionoideae</taxon>
        <taxon>50 kb inversion clade</taxon>
        <taxon>genistoids sensu lato</taxon>
        <taxon>core genistoids</taxon>
        <taxon>Genisteae</taxon>
        <taxon>Lupinus</taxon>
    </lineage>
</organism>
<dbReference type="GO" id="GO:0016592">
    <property type="term" value="C:mediator complex"/>
    <property type="evidence" value="ECO:0007669"/>
    <property type="project" value="InterPro"/>
</dbReference>
<name>A0A4P1RHX0_LUPAN</name>
<dbReference type="AlphaFoldDB" id="A0A4P1RHX0"/>
<keyword evidence="2" id="KW-1185">Reference proteome</keyword>
<sequence length="265" mass="29005">MEEGDSWGQTGTKEKECASGRGTCLALKHKGLSLLRWQYLKRCQVTVSPLVKSKVMYIYHPQTLLVLSNPEKTPLHTFICNYDLSDMPAGTKAYVDSVLDLASHFIACFWRYASFSGTLATHTVSSGTRRNNCNVVTSPTPSPATSQGLLLLQFDKCHSVILIVFLIMQAYVDSVLDLASHFIACFWRYASFSGTLATHTVSSGTRRNNCNVVTSPTPSPATSQELPCNSQVANRISDTNIHKPQPNIPAPGKVEDIAKPTFSCG</sequence>
<dbReference type="Gramene" id="OIW10745">
    <property type="protein sequence ID" value="OIW10745"/>
    <property type="gene ID" value="TanjilG_27691"/>
</dbReference>
<proteinExistence type="predicted"/>
<reference evidence="1 2" key="1">
    <citation type="journal article" date="2017" name="Plant Biotechnol. J.">
        <title>A comprehensive draft genome sequence for lupin (Lupinus angustifolius), an emerging health food: insights into plant-microbe interactions and legume evolution.</title>
        <authorList>
            <person name="Hane J.K."/>
            <person name="Ming Y."/>
            <person name="Kamphuis L.G."/>
            <person name="Nelson M.N."/>
            <person name="Garg G."/>
            <person name="Atkins C.A."/>
            <person name="Bayer P.E."/>
            <person name="Bravo A."/>
            <person name="Bringans S."/>
            <person name="Cannon S."/>
            <person name="Edwards D."/>
            <person name="Foley R."/>
            <person name="Gao L.L."/>
            <person name="Harrison M.J."/>
            <person name="Huang W."/>
            <person name="Hurgobin B."/>
            <person name="Li S."/>
            <person name="Liu C.W."/>
            <person name="McGrath A."/>
            <person name="Morahan G."/>
            <person name="Murray J."/>
            <person name="Weller J."/>
            <person name="Jian J."/>
            <person name="Singh K.B."/>
        </authorList>
    </citation>
    <scope>NUCLEOTIDE SEQUENCE [LARGE SCALE GENOMIC DNA]</scope>
    <source>
        <strain evidence="2">cv. Tanjil</strain>
        <tissue evidence="1">Whole plant</tissue>
    </source>
</reference>
<accession>A0A4P1RHX0</accession>
<dbReference type="STRING" id="3871.A0A4P1RHX0"/>
<dbReference type="EMBL" id="CM007366">
    <property type="protein sequence ID" value="OIW10745.1"/>
    <property type="molecule type" value="Genomic_DNA"/>
</dbReference>
<dbReference type="InterPro" id="IPR038836">
    <property type="entry name" value="MED16"/>
</dbReference>
<gene>
    <name evidence="1" type="ORF">TanjilG_27691</name>
</gene>
<dbReference type="PANTHER" id="PTHR35130:SF1">
    <property type="entry name" value="MEDIATOR OF RNA POLYMERASE II TRANSCRIPTION SUBUNIT 16"/>
    <property type="match status" value="1"/>
</dbReference>
<dbReference type="Proteomes" id="UP000188354">
    <property type="component" value="Chromosome LG06"/>
</dbReference>
<evidence type="ECO:0000313" key="1">
    <source>
        <dbReference type="EMBL" id="OIW10745.1"/>
    </source>
</evidence>
<dbReference type="GO" id="GO:0006355">
    <property type="term" value="P:regulation of DNA-templated transcription"/>
    <property type="evidence" value="ECO:0007669"/>
    <property type="project" value="InterPro"/>
</dbReference>
<dbReference type="PANTHER" id="PTHR35130">
    <property type="entry name" value="MEDIATOR OF RNA POLYMERASE II TRANSCRIPTION SUBUNIT 16"/>
    <property type="match status" value="1"/>
</dbReference>